<reference evidence="1" key="1">
    <citation type="journal article" date="2014" name="Int. J. Syst. Evol. Microbiol.">
        <title>Complete genome sequence of Corynebacterium casei LMG S-19264T (=DSM 44701T), isolated from a smear-ripened cheese.</title>
        <authorList>
            <consortium name="US DOE Joint Genome Institute (JGI-PGF)"/>
            <person name="Walter F."/>
            <person name="Albersmeier A."/>
            <person name="Kalinowski J."/>
            <person name="Ruckert C."/>
        </authorList>
    </citation>
    <scope>NUCLEOTIDE SEQUENCE</scope>
    <source>
        <strain evidence="1">CCM 7217</strain>
    </source>
</reference>
<dbReference type="EMBL" id="BMCI01000010">
    <property type="protein sequence ID" value="GGC72368.1"/>
    <property type="molecule type" value="Genomic_DNA"/>
</dbReference>
<gene>
    <name evidence="1" type="ORF">GCM10007209_37850</name>
</gene>
<comment type="caution">
    <text evidence="1">The sequence shown here is derived from an EMBL/GenBank/DDBJ whole genome shotgun (WGS) entry which is preliminary data.</text>
</comment>
<reference evidence="1" key="2">
    <citation type="submission" date="2020-09" db="EMBL/GenBank/DDBJ databases">
        <authorList>
            <person name="Sun Q."/>
            <person name="Sedlacek I."/>
        </authorList>
    </citation>
    <scope>NUCLEOTIDE SEQUENCE</scope>
    <source>
        <strain evidence="1">CCM 7217</strain>
    </source>
</reference>
<proteinExistence type="predicted"/>
<sequence>MSEDPLLETDMMSEAEVRAELEECVAALLRTDDIETRLQLAGNVGALAEVLGIEGSVAVEHMHEKGRVFDDE</sequence>
<protein>
    <submittedName>
        <fullName evidence="1">Uncharacterized protein</fullName>
    </submittedName>
</protein>
<dbReference type="AlphaFoldDB" id="A0A830EBG7"/>
<evidence type="ECO:0000313" key="2">
    <source>
        <dbReference type="Proteomes" id="UP000646833"/>
    </source>
</evidence>
<name>A0A830EBG7_9EURY</name>
<dbReference type="RefSeq" id="WP_007274018.1">
    <property type="nucleotide sequence ID" value="NZ_BMCI01000010.1"/>
</dbReference>
<dbReference type="Proteomes" id="UP000646833">
    <property type="component" value="Unassembled WGS sequence"/>
</dbReference>
<accession>A0A830EBG7</accession>
<evidence type="ECO:0000313" key="1">
    <source>
        <dbReference type="EMBL" id="GGC72368.1"/>
    </source>
</evidence>
<organism evidence="1 2">
    <name type="scientific">Haloferax sulfurifontis</name>
    <dbReference type="NCBI Taxonomy" id="255616"/>
    <lineage>
        <taxon>Archaea</taxon>
        <taxon>Methanobacteriati</taxon>
        <taxon>Methanobacteriota</taxon>
        <taxon>Stenosarchaea group</taxon>
        <taxon>Halobacteria</taxon>
        <taxon>Halobacteriales</taxon>
        <taxon>Haloferacaceae</taxon>
        <taxon>Haloferax</taxon>
    </lineage>
</organism>